<dbReference type="GO" id="GO:0030151">
    <property type="term" value="F:molybdenum ion binding"/>
    <property type="evidence" value="ECO:0007669"/>
    <property type="project" value="InterPro"/>
</dbReference>
<dbReference type="EMBL" id="ADMG01000042">
    <property type="protein sequence ID" value="EKB30449.1"/>
    <property type="molecule type" value="Genomic_DNA"/>
</dbReference>
<dbReference type="InterPro" id="IPR006963">
    <property type="entry name" value="Mopterin_OxRdtase_4Fe-4S_dom"/>
</dbReference>
<comment type="caution">
    <text evidence="15">Lacks conserved residue(s) required for the propagation of feature annotation.</text>
</comment>
<evidence type="ECO:0000256" key="9">
    <source>
        <dbReference type="ARBA" id="ARBA00023002"/>
    </source>
</evidence>
<feature type="binding site" evidence="15">
    <location>
        <position position="423"/>
    </location>
    <ligand>
        <name>Mo-bis(molybdopterin guanine dinucleotide)</name>
        <dbReference type="ChEBI" id="CHEBI:60539"/>
    </ligand>
</feature>
<dbReference type="GO" id="GO:0006777">
    <property type="term" value="P:Mo-molybdopterin cofactor biosynthetic process"/>
    <property type="evidence" value="ECO:0007669"/>
    <property type="project" value="UniProtKB-UniRule"/>
</dbReference>
<dbReference type="GO" id="GO:0045333">
    <property type="term" value="P:cellular respiration"/>
    <property type="evidence" value="ECO:0007669"/>
    <property type="project" value="UniProtKB-ARBA"/>
</dbReference>
<feature type="binding site" evidence="15">
    <location>
        <position position="903"/>
    </location>
    <ligand>
        <name>Mo-bis(molybdopterin guanine dinucleotide)</name>
        <dbReference type="ChEBI" id="CHEBI:60539"/>
    </ligand>
</feature>
<keyword evidence="11 15" id="KW-0411">Iron-sulfur</keyword>
<proteinExistence type="inferred from homology"/>
<dbReference type="Gene3D" id="2.40.40.20">
    <property type="match status" value="1"/>
</dbReference>
<keyword evidence="2 15" id="KW-0813">Transport</keyword>
<keyword evidence="7 15" id="KW-0574">Periplasm</keyword>
<dbReference type="InterPro" id="IPR010051">
    <property type="entry name" value="Periplasm_NO3_reductase_lsu"/>
</dbReference>
<accession>K1KFC7</accession>
<feature type="binding site" evidence="15">
    <location>
        <position position="52"/>
    </location>
    <ligand>
        <name>[4Fe-4S] cluster</name>
        <dbReference type="ChEBI" id="CHEBI:49883"/>
    </ligand>
</feature>
<evidence type="ECO:0000256" key="8">
    <source>
        <dbReference type="ARBA" id="ARBA00022982"/>
    </source>
</evidence>
<evidence type="ECO:0000256" key="7">
    <source>
        <dbReference type="ARBA" id="ARBA00022764"/>
    </source>
</evidence>
<dbReference type="OrthoDB" id="9810782at2"/>
<dbReference type="Pfam" id="PF01568">
    <property type="entry name" value="Molydop_binding"/>
    <property type="match status" value="1"/>
</dbReference>
<comment type="catalytic activity">
    <reaction evidence="13 15">
        <text>2 Fe(II)-[cytochrome] + nitrate + 2 H(+) = 2 Fe(III)-[cytochrome] + nitrite + H2O</text>
        <dbReference type="Rhea" id="RHEA:12909"/>
        <dbReference type="Rhea" id="RHEA-COMP:11777"/>
        <dbReference type="Rhea" id="RHEA-COMP:11778"/>
        <dbReference type="ChEBI" id="CHEBI:15377"/>
        <dbReference type="ChEBI" id="CHEBI:15378"/>
        <dbReference type="ChEBI" id="CHEBI:16301"/>
        <dbReference type="ChEBI" id="CHEBI:17632"/>
        <dbReference type="ChEBI" id="CHEBI:29033"/>
        <dbReference type="ChEBI" id="CHEBI:29034"/>
        <dbReference type="EC" id="1.9.6.1"/>
    </reaction>
</comment>
<dbReference type="CDD" id="cd02791">
    <property type="entry name" value="MopB_CT_Nitrate-R-NapA-like"/>
    <property type="match status" value="1"/>
</dbReference>
<dbReference type="InterPro" id="IPR050123">
    <property type="entry name" value="Prok_molybdopt-oxidoreductase"/>
</dbReference>
<feature type="binding site" evidence="15">
    <location>
        <position position="55"/>
    </location>
    <ligand>
        <name>[4Fe-4S] cluster</name>
        <dbReference type="ChEBI" id="CHEBI:49883"/>
    </ligand>
</feature>
<dbReference type="AlphaFoldDB" id="K1KFC7"/>
<dbReference type="PANTHER" id="PTHR43105">
    <property type="entry name" value="RESPIRATORY NITRATE REDUCTASE"/>
    <property type="match status" value="1"/>
</dbReference>
<evidence type="ECO:0000313" key="18">
    <source>
        <dbReference type="Proteomes" id="UP000005835"/>
    </source>
</evidence>
<evidence type="ECO:0000259" key="16">
    <source>
        <dbReference type="PROSITE" id="PS51669"/>
    </source>
</evidence>
<dbReference type="Gene3D" id="3.30.200.210">
    <property type="match status" value="2"/>
</dbReference>
<keyword evidence="12 15" id="KW-0534">Nitrate assimilation</keyword>
<dbReference type="SMART" id="SM00926">
    <property type="entry name" value="Molybdop_Fe4S4"/>
    <property type="match status" value="1"/>
</dbReference>
<evidence type="ECO:0000256" key="5">
    <source>
        <dbReference type="ARBA" id="ARBA00022723"/>
    </source>
</evidence>
<dbReference type="Proteomes" id="UP000005835">
    <property type="component" value="Unassembled WGS sequence"/>
</dbReference>
<dbReference type="EC" id="1.9.6.1" evidence="15"/>
<dbReference type="GO" id="GO:0042597">
    <property type="term" value="C:periplasmic space"/>
    <property type="evidence" value="ECO:0007669"/>
    <property type="project" value="UniProtKB-SubCell"/>
</dbReference>
<evidence type="ECO:0000256" key="2">
    <source>
        <dbReference type="ARBA" id="ARBA00022448"/>
    </source>
</evidence>
<dbReference type="InterPro" id="IPR006656">
    <property type="entry name" value="Mopterin_OxRdtase"/>
</dbReference>
<feature type="binding site" evidence="15">
    <location>
        <position position="577"/>
    </location>
    <ligand>
        <name>Mo-bis(molybdopterin guanine dinucleotide)</name>
        <dbReference type="ChEBI" id="CHEBI:60539"/>
    </ligand>
</feature>
<comment type="function">
    <text evidence="14 15">Catalytic subunit of the periplasmic nitrate reductase complex NapAB. Receives electrons from NapB and catalyzes the reduction of nitrate to nitrite.</text>
</comment>
<keyword evidence="9 15" id="KW-0560">Oxidoreductase</keyword>
<dbReference type="FunFam" id="2.40.40.20:FF:000005">
    <property type="entry name" value="Periplasmic nitrate reductase"/>
    <property type="match status" value="1"/>
</dbReference>
<feature type="binding site" evidence="15">
    <location>
        <position position="156"/>
    </location>
    <ligand>
        <name>Mo-bis(molybdopterin guanine dinucleotide)</name>
        <dbReference type="ChEBI" id="CHEBI:60539"/>
    </ligand>
</feature>
<feature type="binding site" evidence="15">
    <location>
        <position position="529"/>
    </location>
    <ligand>
        <name>Mo-bis(molybdopterin guanine dinucleotide)</name>
        <dbReference type="ChEBI" id="CHEBI:60539"/>
    </ligand>
</feature>
<organism evidence="17 18">
    <name type="scientific">Sutterella wadsworthensis 2_1_59BFAA</name>
    <dbReference type="NCBI Taxonomy" id="742823"/>
    <lineage>
        <taxon>Bacteria</taxon>
        <taxon>Pseudomonadati</taxon>
        <taxon>Pseudomonadota</taxon>
        <taxon>Betaproteobacteria</taxon>
        <taxon>Burkholderiales</taxon>
        <taxon>Sutterellaceae</taxon>
        <taxon>Sutterella</taxon>
    </lineage>
</organism>
<comment type="PTM">
    <text evidence="15">Predicted to be exported by the Tat system. The position of the signal peptide cleavage has not been experimentally proven.</text>
</comment>
<dbReference type="PATRIC" id="fig|742823.3.peg.1975"/>
<comment type="similarity">
    <text evidence="1 15">Belongs to the prokaryotic molybdopterin-containing oxidoreductase family. NasA/NapA/NarB subfamily.</text>
</comment>
<dbReference type="GO" id="GO:0042128">
    <property type="term" value="P:nitrate assimilation"/>
    <property type="evidence" value="ECO:0007669"/>
    <property type="project" value="UniProtKB-UniRule"/>
</dbReference>
<evidence type="ECO:0000256" key="14">
    <source>
        <dbReference type="ARBA" id="ARBA00055000"/>
    </source>
</evidence>
<dbReference type="InterPro" id="IPR041957">
    <property type="entry name" value="CT_Nitrate-R-NapA-like"/>
</dbReference>
<feature type="binding site" evidence="15">
    <location>
        <position position="181"/>
    </location>
    <ligand>
        <name>Mo-bis(molybdopterin guanine dinucleotide)</name>
        <dbReference type="ChEBI" id="CHEBI:60539"/>
    </ligand>
</feature>
<evidence type="ECO:0000256" key="3">
    <source>
        <dbReference type="ARBA" id="ARBA00022485"/>
    </source>
</evidence>
<evidence type="ECO:0000313" key="17">
    <source>
        <dbReference type="EMBL" id="EKB30449.1"/>
    </source>
</evidence>
<dbReference type="HOGENOM" id="CLU_000422_13_4_4"/>
<evidence type="ECO:0000256" key="12">
    <source>
        <dbReference type="ARBA" id="ARBA00023063"/>
    </source>
</evidence>
<evidence type="ECO:0000256" key="1">
    <source>
        <dbReference type="ARBA" id="ARBA00008747"/>
    </source>
</evidence>
<comment type="caution">
    <text evidence="17">The sequence shown here is derived from an EMBL/GenBank/DDBJ whole genome shotgun (WGS) entry which is preliminary data.</text>
</comment>
<dbReference type="GO" id="GO:0043546">
    <property type="term" value="F:molybdopterin cofactor binding"/>
    <property type="evidence" value="ECO:0007669"/>
    <property type="project" value="InterPro"/>
</dbReference>
<evidence type="ECO:0000256" key="13">
    <source>
        <dbReference type="ARBA" id="ARBA00052176"/>
    </source>
</evidence>
<dbReference type="PANTHER" id="PTHR43105:SF11">
    <property type="entry name" value="PERIPLASMIC NITRATE REDUCTASE"/>
    <property type="match status" value="1"/>
</dbReference>
<keyword evidence="3 15" id="KW-0004">4Fe-4S</keyword>
<sequence length="913" mass="101887">MSVHQVNEKRRALIKSGLAAGAAMSIGIPVTSVQAASARKSEEGISWHKGVCRFCGTGCGLQVGVRDGRIIATKGDPDAPVNRGLNCVKGYFNAKIMYGRDRLTQPLMRRTNGKFDKNGKFEPVSWDEAFDEMARQFKRVYAEKGPSGVALVGSGQYTIPEAYTATKLWKGGFRSNNIDPNARLCMASAVVGFYQTFGVDEPANNYSDIEFANTMILWGNNMAEAHPVLWSRVANRKLTDPNTKVINLTTYRNMSSDLADETIIFKPNGDLAIANYLIREIISRGAVDEDFVSKHTIFTAGVTDIGYGLRNTDKYAYPAERDILEKQKRIRLSPAEATAMGLKAGTEVEQKNSGGSAGAHWQIEFEEFRKAVEPYTLDFVAPLVKGDDDETLESFKARLVRLADLVCDRKRDLLSFWCMGFNQHQRGVWANELVYSIHLLMGKHAKPGNGAFSLTGQPSACGSAREVGTFCHRLPSDMLVANGEHRKKTESIWNLPAGTLNPKVGYSVMEIMRGLEDGSVNFMWTQVVNILQSTPNNTHWVRAARDPKNFVVVSDVYPTYSARAADLILPAAMHFEKWGLYGNAERRTQGWHQLVKAPGEAKTDIWMMMEFARRFTVDELYRAQPLKGVPGDALPDVREAAAAMGLKGDATLFDVLFAPSAARQAAWPDPLYKKELNATGEALGLPYFPEKALFGEYRQFTLGNGHDLADFDTYMREDVRGLLWPVVNGRETLYRFNVEYDPYAKPDNLFYGKLMKPVGKGTRHALTDKNAVAHPGTAKIFFRPYMDPVEMPDANYDLWLCTGRILEHWHTGSMTRRVPELDRAAPRAVLYMNPADAERRGIRRGDTATVTSRHGECKAVVETKVRNIMPRGMTWLAFFDDKVLCNSVVIDAMDPISLEPDFKKTAVKVVRDI</sequence>
<dbReference type="SUPFAM" id="SSF53706">
    <property type="entry name" value="Formate dehydrogenase/DMSO reductase, domains 1-3"/>
    <property type="match status" value="1"/>
</dbReference>
<dbReference type="PIRSF" id="PIRSF036643">
    <property type="entry name" value="FDH_alpha"/>
    <property type="match status" value="1"/>
</dbReference>
<comment type="cofactor">
    <cofactor evidence="15">
        <name>Mo-bis(molybdopterin guanine dinucleotide)</name>
        <dbReference type="ChEBI" id="CHEBI:60539"/>
    </cofactor>
    <text evidence="15">Binds 1 molybdenum-bis(molybdopterin guanine dinucleotide) (Mo-bis-MGD) cofactor per subunit.</text>
</comment>
<dbReference type="RefSeq" id="WP_005436630.1">
    <property type="nucleotide sequence ID" value="NZ_JH815519.1"/>
</dbReference>
<keyword evidence="4 15" id="KW-0500">Molybdenum</keyword>
<dbReference type="GO" id="GO:0009325">
    <property type="term" value="C:nitrate reductase complex"/>
    <property type="evidence" value="ECO:0007669"/>
    <property type="project" value="TreeGrafter"/>
</dbReference>
<feature type="binding site" evidence="15">
    <location>
        <position position="878"/>
    </location>
    <ligand>
        <name>substrate</name>
    </ligand>
</feature>
<evidence type="ECO:0000256" key="10">
    <source>
        <dbReference type="ARBA" id="ARBA00023004"/>
    </source>
</evidence>
<dbReference type="PROSITE" id="PS51669">
    <property type="entry name" value="4FE4S_MOW_BIS_MGD"/>
    <property type="match status" value="1"/>
</dbReference>
<dbReference type="InterPro" id="IPR006657">
    <property type="entry name" value="MoPterin_dinucl-bd_dom"/>
</dbReference>
<dbReference type="GO" id="GO:0009055">
    <property type="term" value="F:electron transfer activity"/>
    <property type="evidence" value="ECO:0007669"/>
    <property type="project" value="UniProtKB-UniRule"/>
</dbReference>
<comment type="subunit">
    <text evidence="15">Component of the periplasmic nitrate reductase NapAB complex composed of NapA and NapB.</text>
</comment>
<evidence type="ECO:0000256" key="11">
    <source>
        <dbReference type="ARBA" id="ARBA00023014"/>
    </source>
</evidence>
<evidence type="ECO:0000256" key="4">
    <source>
        <dbReference type="ARBA" id="ARBA00022505"/>
    </source>
</evidence>
<dbReference type="GO" id="GO:0016020">
    <property type="term" value="C:membrane"/>
    <property type="evidence" value="ECO:0007669"/>
    <property type="project" value="TreeGrafter"/>
</dbReference>
<dbReference type="Gene3D" id="3.40.228.10">
    <property type="entry name" value="Dimethylsulfoxide Reductase, domain 2"/>
    <property type="match status" value="1"/>
</dbReference>
<dbReference type="Gene3D" id="3.40.50.740">
    <property type="match status" value="1"/>
</dbReference>
<dbReference type="GO" id="GO:0051539">
    <property type="term" value="F:4 iron, 4 sulfur cluster binding"/>
    <property type="evidence" value="ECO:0007669"/>
    <property type="project" value="UniProtKB-KW"/>
</dbReference>
<name>K1KFC7_9BURK</name>
<feature type="domain" description="4Fe-4S Mo/W bis-MGD-type" evidence="16">
    <location>
        <begin position="45"/>
        <end position="101"/>
    </location>
</feature>
<keyword evidence="5 15" id="KW-0479">Metal-binding</keyword>
<dbReference type="eggNOG" id="COG0243">
    <property type="taxonomic scope" value="Bacteria"/>
</dbReference>
<dbReference type="NCBIfam" id="TIGR01706">
    <property type="entry name" value="NAPA"/>
    <property type="match status" value="1"/>
</dbReference>
<dbReference type="Pfam" id="PF00384">
    <property type="entry name" value="Molybdopterin"/>
    <property type="match status" value="1"/>
</dbReference>
<dbReference type="Pfam" id="PF04879">
    <property type="entry name" value="Molybdop_Fe4S4"/>
    <property type="match status" value="1"/>
</dbReference>
<feature type="binding site" evidence="15">
    <location>
        <begin position="802"/>
        <end position="811"/>
    </location>
    <ligand>
        <name>Mo-bis(molybdopterin guanine dinucleotide)</name>
        <dbReference type="ChEBI" id="CHEBI:60539"/>
    </ligand>
</feature>
<keyword evidence="10 15" id="KW-0408">Iron</keyword>
<feature type="binding site" evidence="15">
    <location>
        <begin position="554"/>
        <end position="555"/>
    </location>
    <ligand>
        <name>Mo-bis(molybdopterin guanine dinucleotide)</name>
        <dbReference type="ChEBI" id="CHEBI:60539"/>
    </ligand>
</feature>
<dbReference type="InterPro" id="IPR006311">
    <property type="entry name" value="TAT_signal"/>
</dbReference>
<comment type="subcellular location">
    <subcellularLocation>
        <location evidence="15">Periplasm</location>
    </subcellularLocation>
</comment>
<feature type="binding site" evidence="15">
    <location>
        <position position="87"/>
    </location>
    <ligand>
        <name>[4Fe-4S] cluster</name>
        <dbReference type="ChEBI" id="CHEBI:49883"/>
    </ligand>
</feature>
<feature type="binding site" evidence="15">
    <location>
        <position position="59"/>
    </location>
    <ligand>
        <name>[4Fe-4S] cluster</name>
        <dbReference type="ChEBI" id="CHEBI:49883"/>
    </ligand>
</feature>
<evidence type="ECO:0000256" key="15">
    <source>
        <dbReference type="HAMAP-Rule" id="MF_01630"/>
    </source>
</evidence>
<feature type="binding site" evidence="15">
    <location>
        <position position="419"/>
    </location>
    <ligand>
        <name>Mo-bis(molybdopterin guanine dinucleotide)</name>
        <dbReference type="ChEBI" id="CHEBI:60539"/>
    </ligand>
</feature>
<protein>
    <recommendedName>
        <fullName evidence="15">Periplasmic nitrate reductase</fullName>
        <ecNumber evidence="15">1.9.6.1</ecNumber>
    </recommendedName>
</protein>
<keyword evidence="6 15" id="KW-0732">Signal</keyword>
<feature type="binding site" evidence="15">
    <location>
        <position position="886"/>
    </location>
    <ligand>
        <name>Mo-bis(molybdopterin guanine dinucleotide)</name>
        <dbReference type="ChEBI" id="CHEBI:60539"/>
    </ligand>
</feature>
<feature type="binding site" evidence="15">
    <location>
        <position position="604"/>
    </location>
    <ligand>
        <name>Mo-bis(molybdopterin guanine dinucleotide)</name>
        <dbReference type="ChEBI" id="CHEBI:60539"/>
    </ligand>
</feature>
<reference evidence="17 18" key="1">
    <citation type="submission" date="2012-05" db="EMBL/GenBank/DDBJ databases">
        <title>The Genome Sequence of Sutterella wadsworthensis 2_1_59BFAA.</title>
        <authorList>
            <consortium name="The Broad Institute Genome Sequencing Platform"/>
            <person name="Earl A."/>
            <person name="Ward D."/>
            <person name="Feldgarden M."/>
            <person name="Gevers D."/>
            <person name="Daigneault M."/>
            <person name="Strauss J."/>
            <person name="Allen-Vercoe E."/>
            <person name="Walker B."/>
            <person name="Young S.K."/>
            <person name="Zeng Q."/>
            <person name="Gargeya S."/>
            <person name="Fitzgerald M."/>
            <person name="Haas B."/>
            <person name="Abouelleil A."/>
            <person name="Alvarado L."/>
            <person name="Arachchi H.M."/>
            <person name="Berlin A.M."/>
            <person name="Chapman S.B."/>
            <person name="Goldberg J."/>
            <person name="Griggs A."/>
            <person name="Gujja S."/>
            <person name="Hansen M."/>
            <person name="Howarth C."/>
            <person name="Imamovic A."/>
            <person name="Larimer J."/>
            <person name="McCowen C."/>
            <person name="Montmayeur A."/>
            <person name="Murphy C."/>
            <person name="Neiman D."/>
            <person name="Pearson M."/>
            <person name="Priest M."/>
            <person name="Roberts A."/>
            <person name="Saif S."/>
            <person name="Shea T."/>
            <person name="Sisk P."/>
            <person name="Sykes S."/>
            <person name="Wortman J."/>
            <person name="Nusbaum C."/>
            <person name="Birren B."/>
        </authorList>
    </citation>
    <scope>NUCLEOTIDE SEQUENCE [LARGE SCALE GENOMIC DNA]</scope>
    <source>
        <strain evidence="17 18">2_1_59BFAA</strain>
    </source>
</reference>
<dbReference type="PROSITE" id="PS51318">
    <property type="entry name" value="TAT"/>
    <property type="match status" value="1"/>
</dbReference>
<dbReference type="HAMAP" id="MF_01630">
    <property type="entry name" value="Nitrate_reduct_NapA"/>
    <property type="match status" value="1"/>
</dbReference>
<feature type="binding site" evidence="15">
    <location>
        <position position="89"/>
    </location>
    <ligand>
        <name>Mo-bis(molybdopterin guanine dinucleotide)</name>
        <dbReference type="ChEBI" id="CHEBI:60539"/>
    </ligand>
</feature>
<evidence type="ECO:0000256" key="6">
    <source>
        <dbReference type="ARBA" id="ARBA00022729"/>
    </source>
</evidence>
<gene>
    <name evidence="15" type="primary">napA</name>
    <name evidence="17" type="ORF">HMPREF9465_01977</name>
</gene>
<comment type="cofactor">
    <cofactor evidence="15">
        <name>[4Fe-4S] cluster</name>
        <dbReference type="ChEBI" id="CHEBI:49883"/>
    </cofactor>
    <text evidence="15">Binds 1 [4Fe-4S] cluster.</text>
</comment>
<feature type="binding site" evidence="15">
    <location>
        <position position="185"/>
    </location>
    <ligand>
        <name>Mo-bis(molybdopterin guanine dinucleotide)</name>
        <dbReference type="ChEBI" id="CHEBI:60539"/>
    </ligand>
</feature>
<dbReference type="InterPro" id="IPR009010">
    <property type="entry name" value="Asp_de-COase-like_dom_sf"/>
</dbReference>
<dbReference type="SUPFAM" id="SSF50692">
    <property type="entry name" value="ADC-like"/>
    <property type="match status" value="1"/>
</dbReference>
<dbReference type="GO" id="GO:0005506">
    <property type="term" value="F:iron ion binding"/>
    <property type="evidence" value="ECO:0007669"/>
    <property type="project" value="UniProtKB-UniRule"/>
</dbReference>
<dbReference type="STRING" id="742823.HMPREF9465_01977"/>
<keyword evidence="8 15" id="KW-0249">Electron transport</keyword>
<keyword evidence="18" id="KW-1185">Reference proteome</keyword>
<dbReference type="NCBIfam" id="NF010055">
    <property type="entry name" value="PRK13532.1"/>
    <property type="match status" value="1"/>
</dbReference>
<dbReference type="GO" id="GO:0050140">
    <property type="term" value="F:nitrate reductase (cytochrome) activity"/>
    <property type="evidence" value="ECO:0007669"/>
    <property type="project" value="UniProtKB-EC"/>
</dbReference>